<comment type="caution">
    <text evidence="2">The sequence shown here is derived from an EMBL/GenBank/DDBJ whole genome shotgun (WGS) entry which is preliminary data.</text>
</comment>
<proteinExistence type="predicted"/>
<evidence type="ECO:0000313" key="2">
    <source>
        <dbReference type="EMBL" id="GAH56648.1"/>
    </source>
</evidence>
<keyword evidence="1" id="KW-0472">Membrane</keyword>
<evidence type="ECO:0000256" key="1">
    <source>
        <dbReference type="SAM" id="Phobius"/>
    </source>
</evidence>
<organism evidence="2">
    <name type="scientific">marine sediment metagenome</name>
    <dbReference type="NCBI Taxonomy" id="412755"/>
    <lineage>
        <taxon>unclassified sequences</taxon>
        <taxon>metagenomes</taxon>
        <taxon>ecological metagenomes</taxon>
    </lineage>
</organism>
<feature type="transmembrane region" description="Helical" evidence="1">
    <location>
        <begin position="149"/>
        <end position="170"/>
    </location>
</feature>
<name>X1IGF6_9ZZZZ</name>
<keyword evidence="1" id="KW-1133">Transmembrane helix</keyword>
<reference evidence="2" key="1">
    <citation type="journal article" date="2014" name="Front. Microbiol.">
        <title>High frequency of phylogenetically diverse reductive dehalogenase-homologous genes in deep subseafloor sedimentary metagenomes.</title>
        <authorList>
            <person name="Kawai M."/>
            <person name="Futagami T."/>
            <person name="Toyoda A."/>
            <person name="Takaki Y."/>
            <person name="Nishi S."/>
            <person name="Hori S."/>
            <person name="Arai W."/>
            <person name="Tsubouchi T."/>
            <person name="Morono Y."/>
            <person name="Uchiyama I."/>
            <person name="Ito T."/>
            <person name="Fujiyama A."/>
            <person name="Inagaki F."/>
            <person name="Takami H."/>
        </authorList>
    </citation>
    <scope>NUCLEOTIDE SEQUENCE</scope>
    <source>
        <strain evidence="2">Expedition CK06-06</strain>
    </source>
</reference>
<accession>X1IGF6</accession>
<dbReference type="AlphaFoldDB" id="X1IGF6"/>
<keyword evidence="1" id="KW-0812">Transmembrane</keyword>
<gene>
    <name evidence="2" type="ORF">S03H2_34553</name>
</gene>
<dbReference type="EMBL" id="BARU01021094">
    <property type="protein sequence ID" value="GAH56648.1"/>
    <property type="molecule type" value="Genomic_DNA"/>
</dbReference>
<protein>
    <submittedName>
        <fullName evidence="2">Uncharacterized protein</fullName>
    </submittedName>
</protein>
<feature type="non-terminal residue" evidence="2">
    <location>
        <position position="1"/>
    </location>
</feature>
<sequence length="194" mass="22226">EIANRGKNRAKILKMKEKEKTYDRWEKSYHILSVGHLKKTLELIDESVETLGDEKINQLEKIKDNVAPLRNEALDFIKESLLEEDIEPEIAGEIVDIYEELVKIVEADGFKGLVNNIKKNLNELIEVRSDESRNRGRDEKHSPLPWWKWLIIAGVIGAGAGAIIGCLIWYGCTWLITVVTRICRWVITLVNMGC</sequence>